<name>A0A317L1U1_9BACI</name>
<reference evidence="1 2" key="1">
    <citation type="submission" date="2018-05" db="EMBL/GenBank/DDBJ databases">
        <title>Genomic analysis of Gracilibacillus dipsosauri DD1 reveals novel features of a salt-tolerant amylase.</title>
        <authorList>
            <person name="Deutch C.E."/>
            <person name="Yang S."/>
        </authorList>
    </citation>
    <scope>NUCLEOTIDE SEQUENCE [LARGE SCALE GENOMIC DNA]</scope>
    <source>
        <strain evidence="1 2">DD1</strain>
    </source>
</reference>
<gene>
    <name evidence="1" type="ORF">DLJ74_02295</name>
</gene>
<dbReference type="NCBIfam" id="NF041667">
    <property type="entry name" value="GvpU"/>
    <property type="match status" value="1"/>
</dbReference>
<dbReference type="EMBL" id="QGTD01000004">
    <property type="protein sequence ID" value="PWU69782.1"/>
    <property type="molecule type" value="Genomic_DNA"/>
</dbReference>
<dbReference type="AlphaFoldDB" id="A0A317L1U1"/>
<evidence type="ECO:0000313" key="1">
    <source>
        <dbReference type="EMBL" id="PWU69782.1"/>
    </source>
</evidence>
<sequence length="136" mass="14600">MSAKEIDSILAFLVEATNKHRFSLDITLNVNGSIVSGTTVSAKGYFEGLSDAFEDGNDISKKISEQLSQASEAVDDGGSEMAQFIHLKNAKVYCGDSKPTPSSGKILWRGKLQEIDGFFLGKISEARSSTSSKTKS</sequence>
<proteinExistence type="predicted"/>
<accession>A0A317L1U1</accession>
<organism evidence="1 2">
    <name type="scientific">Gracilibacillus dipsosauri</name>
    <dbReference type="NCBI Taxonomy" id="178340"/>
    <lineage>
        <taxon>Bacteria</taxon>
        <taxon>Bacillati</taxon>
        <taxon>Bacillota</taxon>
        <taxon>Bacilli</taxon>
        <taxon>Bacillales</taxon>
        <taxon>Bacillaceae</taxon>
        <taxon>Gracilibacillus</taxon>
    </lineage>
</organism>
<dbReference type="Proteomes" id="UP000245624">
    <property type="component" value="Unassembled WGS sequence"/>
</dbReference>
<dbReference type="OrthoDB" id="2404709at2"/>
<dbReference type="RefSeq" id="WP_109983189.1">
    <property type="nucleotide sequence ID" value="NZ_QGTD01000004.1"/>
</dbReference>
<comment type="caution">
    <text evidence="1">The sequence shown here is derived from an EMBL/GenBank/DDBJ whole genome shotgun (WGS) entry which is preliminary data.</text>
</comment>
<dbReference type="InterPro" id="IPR049644">
    <property type="entry name" value="GvpU-like"/>
</dbReference>
<keyword evidence="2" id="KW-1185">Reference proteome</keyword>
<protein>
    <submittedName>
        <fullName evidence="1">Gas vesicle protein GvpU</fullName>
    </submittedName>
</protein>
<evidence type="ECO:0000313" key="2">
    <source>
        <dbReference type="Proteomes" id="UP000245624"/>
    </source>
</evidence>